<feature type="domain" description="Calcineurin-like phosphoesterase" evidence="2">
    <location>
        <begin position="88"/>
        <end position="276"/>
    </location>
</feature>
<dbReference type="Proteomes" id="UP000233399">
    <property type="component" value="Unassembled WGS sequence"/>
</dbReference>
<dbReference type="RefSeq" id="WP_021782096.1">
    <property type="nucleotide sequence ID" value="NZ_KK214950.1"/>
</dbReference>
<dbReference type="PANTHER" id="PTHR43143">
    <property type="entry name" value="METALLOPHOSPHOESTERASE, CALCINEURIN SUPERFAMILY"/>
    <property type="match status" value="1"/>
</dbReference>
<evidence type="ECO:0000313" key="3">
    <source>
        <dbReference type="EMBL" id="PKI25783.1"/>
    </source>
</evidence>
<comment type="caution">
    <text evidence="3">The sequence shown here is derived from an EMBL/GenBank/DDBJ whole genome shotgun (WGS) entry which is preliminary data.</text>
</comment>
<evidence type="ECO:0000313" key="4">
    <source>
        <dbReference type="Proteomes" id="UP000233399"/>
    </source>
</evidence>
<keyword evidence="1" id="KW-0732">Signal</keyword>
<dbReference type="SUPFAM" id="SSF49265">
    <property type="entry name" value="Fibronectin type III"/>
    <property type="match status" value="1"/>
</dbReference>
<dbReference type="InterPro" id="IPR051918">
    <property type="entry name" value="STPP_CPPED1"/>
</dbReference>
<dbReference type="PANTHER" id="PTHR43143:SF1">
    <property type="entry name" value="SERINE_THREONINE-PROTEIN PHOSPHATASE CPPED1"/>
    <property type="match status" value="1"/>
</dbReference>
<reference evidence="3 4" key="1">
    <citation type="submission" date="2017-12" db="EMBL/GenBank/DDBJ databases">
        <title>Isolation and characterization of an aerobic denitrifying Pseudomonas monteilii CY06 from aquaculture ponds.</title>
        <authorList>
            <person name="Ma Q."/>
            <person name="Cai Y."/>
            <person name="He Z."/>
        </authorList>
    </citation>
    <scope>NUCLEOTIDE SEQUENCE [LARGE SCALE GENOMIC DNA]</scope>
    <source>
        <strain evidence="3 4">CY06</strain>
    </source>
</reference>
<proteinExistence type="predicted"/>
<dbReference type="InterPro" id="IPR036116">
    <property type="entry name" value="FN3_sf"/>
</dbReference>
<evidence type="ECO:0000259" key="2">
    <source>
        <dbReference type="Pfam" id="PF00149"/>
    </source>
</evidence>
<dbReference type="InterPro" id="IPR004843">
    <property type="entry name" value="Calcineurin-like_PHP"/>
</dbReference>
<dbReference type="InterPro" id="IPR029052">
    <property type="entry name" value="Metallo-depent_PP-like"/>
</dbReference>
<dbReference type="AlphaFoldDB" id="A0A2N1IYH3"/>
<name>A0A2N1IYH3_9PSED</name>
<feature type="signal peptide" evidence="1">
    <location>
        <begin position="1"/>
        <end position="26"/>
    </location>
</feature>
<dbReference type="Pfam" id="PF00149">
    <property type="entry name" value="Metallophos"/>
    <property type="match status" value="1"/>
</dbReference>
<dbReference type="Gene3D" id="3.60.21.10">
    <property type="match status" value="1"/>
</dbReference>
<accession>A0A2N1IYH3</accession>
<dbReference type="GO" id="GO:0016787">
    <property type="term" value="F:hydrolase activity"/>
    <property type="evidence" value="ECO:0007669"/>
    <property type="project" value="InterPro"/>
</dbReference>
<dbReference type="SUPFAM" id="SSF56300">
    <property type="entry name" value="Metallo-dependent phosphatases"/>
    <property type="match status" value="1"/>
</dbReference>
<organism evidence="3 4">
    <name type="scientific">Pseudomonas monteilii</name>
    <dbReference type="NCBI Taxonomy" id="76759"/>
    <lineage>
        <taxon>Bacteria</taxon>
        <taxon>Pseudomonadati</taxon>
        <taxon>Pseudomonadota</taxon>
        <taxon>Gammaproteobacteria</taxon>
        <taxon>Pseudomonadales</taxon>
        <taxon>Pseudomonadaceae</taxon>
        <taxon>Pseudomonas</taxon>
    </lineage>
</organism>
<gene>
    <name evidence="3" type="ORF">CXB65_01580</name>
</gene>
<sequence>MHLTTHTIRAALIVAGLSTAACASLAPPKALNVSSPQDSIQRFIIRADTQYPRGPNSSDEPVLSKQLMTEQDNAINHWRNASGGTIPVFLNGDVTEFGHGSEWGVMFQHLATVPGTYWSLGNHDYQNNVGKCANNGCARDSIQHLEAAVRGWQVDAFHITDEDRPDYRRWTGSYGYSKTIGSIMFIQLNDHYNYTNSFSSNSSPLHPREVRFEITSSLAWLEQQMEVANKNGKYIVINMHRSPGDATFGSAADRNRFYNLVKQYRVLSIFHGHHHNVGVKQPIGDTPVYDAGASFRRGFLTAELDEGRGRLVVNVVTNNDTDNATPTTIPLHLLPPPPTFKFSTQPGGNAISGLLMYENRPRDVRLPFVEISLNGQPFTRHNLSNNATPLYDLRPDTRYEYTIKIYQSEGQAPDREDKGTFTTPALEKAPTDLCVENINGISGTMTLKWKDPNPNFRIPYYIQVEATEPDKPLWVVRSVADDNRSTTQTIFFGLYGRDPFAMNYNVYYWSSSEGHSPLAQLAGKDIFKSGCRY</sequence>
<protein>
    <recommendedName>
        <fullName evidence="2">Calcineurin-like phosphoesterase domain-containing protein</fullName>
    </recommendedName>
</protein>
<dbReference type="EMBL" id="PJCG01000002">
    <property type="protein sequence ID" value="PKI25783.1"/>
    <property type="molecule type" value="Genomic_DNA"/>
</dbReference>
<evidence type="ECO:0000256" key="1">
    <source>
        <dbReference type="SAM" id="SignalP"/>
    </source>
</evidence>
<feature type="chain" id="PRO_5014677571" description="Calcineurin-like phosphoesterase domain-containing protein" evidence="1">
    <location>
        <begin position="27"/>
        <end position="533"/>
    </location>
</feature>